<dbReference type="Proteomes" id="UP000027590">
    <property type="component" value="Unassembled WGS sequence"/>
</dbReference>
<name>A0A7U7J153_9PROT</name>
<proteinExistence type="predicted"/>
<gene>
    <name evidence="1" type="ORF">SACS_1482</name>
</gene>
<dbReference type="EMBL" id="CBLY010000006">
    <property type="protein sequence ID" value="CDG34220.1"/>
    <property type="molecule type" value="Genomic_DNA"/>
</dbReference>
<dbReference type="RefSeq" id="WP_052349118.1">
    <property type="nucleotide sequence ID" value="NZ_CBLY010000006.1"/>
</dbReference>
<protein>
    <submittedName>
        <fullName evidence="1">Uncharacterized protein</fullName>
    </submittedName>
</protein>
<dbReference type="PROSITE" id="PS51257">
    <property type="entry name" value="PROKAR_LIPOPROTEIN"/>
    <property type="match status" value="1"/>
</dbReference>
<dbReference type="AlphaFoldDB" id="A0A7U7J153"/>
<evidence type="ECO:0000313" key="1">
    <source>
        <dbReference type="EMBL" id="CDG34220.1"/>
    </source>
</evidence>
<evidence type="ECO:0000313" key="2">
    <source>
        <dbReference type="Proteomes" id="UP000027590"/>
    </source>
</evidence>
<sequence length="368" mass="39746">MTLLRSLGCAFAVGTLALSACSSSIGPHNMRRDRLDYEKEMSRQQNQEMLFNIVQLRYSLSPTLIEPTQIISAYTAETNTSANISGTPWIQGAGGTLGGSLGYSYSDSPTVTYQPVSGMQFSVNILRPISPQTLLPLISSGLPVDTLLQMTMQSIGPASNTTSTIAGTEGKEASIRFTYLLRALRKLQAGNALSIRSIAPTPATKTQPAQPERTFILLPHSSAPEITELQGQVRQALQLPPGCEQAEVIYGRTADHPGQVAMVTRSMLSIWEDVASTMEVPQKMVDKGVTAPSVVRGPNEPQPAIIIHCSPEKPSNEQAYTSVEYEGSWYWIAKDDLASKLAFSMLQFIHAIAETASAKGAMVTIPSR</sequence>
<reference evidence="1 2" key="2">
    <citation type="journal article" date="2014" name="PLoS ONE">
        <title>Evolution of mitochondria reconstructed from the energy metabolism of living bacteria.</title>
        <authorList>
            <person name="Degli Esposti M."/>
            <person name="Chouaia B."/>
            <person name="Comandatore F."/>
            <person name="Crotti E."/>
            <person name="Sassera D."/>
            <person name="Lievens P.M."/>
            <person name="Daffonchio D."/>
            <person name="Bandi C."/>
        </authorList>
    </citation>
    <scope>NUCLEOTIDE SEQUENCE [LARGE SCALE GENOMIC DNA]</scope>
    <source>
        <strain evidence="2">AM169</strain>
    </source>
</reference>
<accession>A0A7U7J153</accession>
<reference evidence="1 2" key="1">
    <citation type="journal article" date="2014" name="Genome Biol. Evol.">
        <title>Acetic acid bacteria genomes reveal functional traits for adaptation to life in insect guts.</title>
        <authorList>
            <person name="Chouaia B."/>
            <person name="Gaiarsa S."/>
            <person name="Crotti E."/>
            <person name="Comandatore F."/>
            <person name="Degli Esposti M."/>
            <person name="Ricci I."/>
            <person name="Alma A."/>
            <person name="Favia G."/>
            <person name="Bandi C."/>
            <person name="Daffonchio D."/>
        </authorList>
    </citation>
    <scope>NUCLEOTIDE SEQUENCE [LARGE SCALE GENOMIC DNA]</scope>
    <source>
        <strain evidence="2">AM169</strain>
    </source>
</reference>
<organism evidence="1 2">
    <name type="scientific">Parasaccharibacter apium</name>
    <dbReference type="NCBI Taxonomy" id="1510841"/>
    <lineage>
        <taxon>Bacteria</taxon>
        <taxon>Pseudomonadati</taxon>
        <taxon>Pseudomonadota</taxon>
        <taxon>Alphaproteobacteria</taxon>
        <taxon>Acetobacterales</taxon>
        <taxon>Acetobacteraceae</taxon>
        <taxon>Parasaccharibacter</taxon>
    </lineage>
</organism>
<comment type="caution">
    <text evidence="1">The sequence shown here is derived from an EMBL/GenBank/DDBJ whole genome shotgun (WGS) entry which is preliminary data.</text>
</comment>